<proteinExistence type="predicted"/>
<protein>
    <recommendedName>
        <fullName evidence="1">PRC-barrel domain-containing protein</fullName>
    </recommendedName>
</protein>
<reference evidence="3" key="1">
    <citation type="journal article" date="2019" name="Int. J. Syst. Evol. Microbiol.">
        <title>The Global Catalogue of Microorganisms (GCM) 10K type strain sequencing project: providing services to taxonomists for standard genome sequencing and annotation.</title>
        <authorList>
            <consortium name="The Broad Institute Genomics Platform"/>
            <consortium name="The Broad Institute Genome Sequencing Center for Infectious Disease"/>
            <person name="Wu L."/>
            <person name="Ma J."/>
        </authorList>
    </citation>
    <scope>NUCLEOTIDE SEQUENCE [LARGE SCALE GENOMIC DNA]</scope>
    <source>
        <strain evidence="3">JCM 9933</strain>
    </source>
</reference>
<comment type="caution">
    <text evidence="2">The sequence shown here is derived from an EMBL/GenBank/DDBJ whole genome shotgun (WGS) entry which is preliminary data.</text>
</comment>
<dbReference type="InterPro" id="IPR027275">
    <property type="entry name" value="PRC-brl_dom"/>
</dbReference>
<sequence length="131" mass="13800">MVSRRFLPAAAAAVAFLGYARPRRVLAQASGTLNLQKVEDRTAAVPSLGASVGQLAGMELRGSTGERVGQVDEVLQTRGGRIVAVSVQIGGLLGVGGREVVVMLDQLRREGDRLVTPLGQAQVEAQPPWED</sequence>
<organism evidence="2 3">
    <name type="scientific">Craurococcus roseus</name>
    <dbReference type="NCBI Taxonomy" id="77585"/>
    <lineage>
        <taxon>Bacteria</taxon>
        <taxon>Pseudomonadati</taxon>
        <taxon>Pseudomonadota</taxon>
        <taxon>Alphaproteobacteria</taxon>
        <taxon>Acetobacterales</taxon>
        <taxon>Acetobacteraceae</taxon>
        <taxon>Craurococcus</taxon>
    </lineage>
</organism>
<dbReference type="Gene3D" id="2.30.30.240">
    <property type="entry name" value="PRC-barrel domain"/>
    <property type="match status" value="1"/>
</dbReference>
<dbReference type="InterPro" id="IPR011033">
    <property type="entry name" value="PRC_barrel-like_sf"/>
</dbReference>
<dbReference type="SUPFAM" id="SSF50346">
    <property type="entry name" value="PRC-barrel domain"/>
    <property type="match status" value="1"/>
</dbReference>
<dbReference type="Proteomes" id="UP001501588">
    <property type="component" value="Unassembled WGS sequence"/>
</dbReference>
<feature type="domain" description="PRC-barrel" evidence="1">
    <location>
        <begin position="54"/>
        <end position="117"/>
    </location>
</feature>
<gene>
    <name evidence="2" type="ORF">GCM10009416_00240</name>
</gene>
<evidence type="ECO:0000313" key="3">
    <source>
        <dbReference type="Proteomes" id="UP001501588"/>
    </source>
</evidence>
<keyword evidence="3" id="KW-1185">Reference proteome</keyword>
<name>A0ABP3PF46_9PROT</name>
<evidence type="ECO:0000313" key="2">
    <source>
        <dbReference type="EMBL" id="GAA0566248.1"/>
    </source>
</evidence>
<dbReference type="Pfam" id="PF05239">
    <property type="entry name" value="PRC"/>
    <property type="match status" value="1"/>
</dbReference>
<evidence type="ECO:0000259" key="1">
    <source>
        <dbReference type="Pfam" id="PF05239"/>
    </source>
</evidence>
<accession>A0ABP3PF46</accession>
<dbReference type="EMBL" id="BAAAFZ010000001">
    <property type="protein sequence ID" value="GAA0566248.1"/>
    <property type="molecule type" value="Genomic_DNA"/>
</dbReference>